<accession>A0AAD4EAK1</accession>
<dbReference type="Gene3D" id="3.40.50.300">
    <property type="entry name" value="P-loop containing nucleotide triphosphate hydrolases"/>
    <property type="match status" value="1"/>
</dbReference>
<keyword evidence="2" id="KW-1185">Reference proteome</keyword>
<sequence>MSRTHRFSDDCVQQEREIRTLHWNYELIRSQVKTKVPIVLIVTGLESYQPETEDWWRVNERTISKLGMTFVGHACITTATMADPMFVQRRTQSYNAVCKLIEQCHPSNNHTGPSLLFRKTASNNHPKVAIIGQARAGKSSLVNLIAGENVAVKTMHKG</sequence>
<evidence type="ECO:0000313" key="1">
    <source>
        <dbReference type="EMBL" id="KAG1902417.1"/>
    </source>
</evidence>
<gene>
    <name evidence="1" type="ORF">F5891DRAFT_1186533</name>
</gene>
<dbReference type="AlphaFoldDB" id="A0AAD4EAK1"/>
<dbReference type="SUPFAM" id="SSF52540">
    <property type="entry name" value="P-loop containing nucleoside triphosphate hydrolases"/>
    <property type="match status" value="1"/>
</dbReference>
<proteinExistence type="predicted"/>
<dbReference type="RefSeq" id="XP_041227992.1">
    <property type="nucleotide sequence ID" value="XM_041366713.1"/>
</dbReference>
<protein>
    <recommendedName>
        <fullName evidence="3">G domain-containing protein</fullName>
    </recommendedName>
</protein>
<organism evidence="1 2">
    <name type="scientific">Suillus fuscotomentosus</name>
    <dbReference type="NCBI Taxonomy" id="1912939"/>
    <lineage>
        <taxon>Eukaryota</taxon>
        <taxon>Fungi</taxon>
        <taxon>Dikarya</taxon>
        <taxon>Basidiomycota</taxon>
        <taxon>Agaricomycotina</taxon>
        <taxon>Agaricomycetes</taxon>
        <taxon>Agaricomycetidae</taxon>
        <taxon>Boletales</taxon>
        <taxon>Suillineae</taxon>
        <taxon>Suillaceae</taxon>
        <taxon>Suillus</taxon>
    </lineage>
</organism>
<evidence type="ECO:0008006" key="3">
    <source>
        <dbReference type="Google" id="ProtNLM"/>
    </source>
</evidence>
<dbReference type="InterPro" id="IPR027417">
    <property type="entry name" value="P-loop_NTPase"/>
</dbReference>
<evidence type="ECO:0000313" key="2">
    <source>
        <dbReference type="Proteomes" id="UP001195769"/>
    </source>
</evidence>
<reference evidence="1" key="1">
    <citation type="journal article" date="2020" name="New Phytol.">
        <title>Comparative genomics reveals dynamic genome evolution in host specialist ectomycorrhizal fungi.</title>
        <authorList>
            <person name="Lofgren L.A."/>
            <person name="Nguyen N.H."/>
            <person name="Vilgalys R."/>
            <person name="Ruytinx J."/>
            <person name="Liao H.L."/>
            <person name="Branco S."/>
            <person name="Kuo A."/>
            <person name="LaButti K."/>
            <person name="Lipzen A."/>
            <person name="Andreopoulos W."/>
            <person name="Pangilinan J."/>
            <person name="Riley R."/>
            <person name="Hundley H."/>
            <person name="Na H."/>
            <person name="Barry K."/>
            <person name="Grigoriev I.V."/>
            <person name="Stajich J.E."/>
            <person name="Kennedy P.G."/>
        </authorList>
    </citation>
    <scope>NUCLEOTIDE SEQUENCE</scope>
    <source>
        <strain evidence="1">FC203</strain>
    </source>
</reference>
<dbReference type="Proteomes" id="UP001195769">
    <property type="component" value="Unassembled WGS sequence"/>
</dbReference>
<dbReference type="EMBL" id="JABBWK010000017">
    <property type="protein sequence ID" value="KAG1902417.1"/>
    <property type="molecule type" value="Genomic_DNA"/>
</dbReference>
<dbReference type="GeneID" id="64661011"/>
<comment type="caution">
    <text evidence="1">The sequence shown here is derived from an EMBL/GenBank/DDBJ whole genome shotgun (WGS) entry which is preliminary data.</text>
</comment>
<name>A0AAD4EAK1_9AGAM</name>